<feature type="region of interest" description="Disordered" evidence="1">
    <location>
        <begin position="1"/>
        <end position="26"/>
    </location>
</feature>
<dbReference type="EMBL" id="JAYKXP010000104">
    <property type="protein sequence ID" value="KAK7026462.1"/>
    <property type="molecule type" value="Genomic_DNA"/>
</dbReference>
<keyword evidence="2" id="KW-0472">Membrane</keyword>
<protein>
    <submittedName>
        <fullName evidence="3">Uncharacterized protein</fullName>
    </submittedName>
</protein>
<keyword evidence="5" id="KW-1185">Reference proteome</keyword>
<keyword evidence="2" id="KW-0812">Transmembrane</keyword>
<dbReference type="EMBL" id="JAYKXP010000093">
    <property type="protein sequence ID" value="KAK7027923.1"/>
    <property type="molecule type" value="Genomic_DNA"/>
</dbReference>
<evidence type="ECO:0000256" key="1">
    <source>
        <dbReference type="SAM" id="MobiDB-lite"/>
    </source>
</evidence>
<accession>A0AAW0BKH3</accession>
<sequence>MRIEGSATKSVPTSNSSRTGNTLDTNSHQSAIIGGAVGGGIGLILIILVLLYLRRRRRRSNRRNSAVGFNRSLMVKNSGHREVGVEMDARPYSDYPYPGSSTASVVASDSGLTEKPTERQREIDERMRHLQDLLSTVESQPQTGAAESIGKVKDRIKRFTLLKEGDWAKEMSDEKPAELS</sequence>
<proteinExistence type="predicted"/>
<evidence type="ECO:0000313" key="3">
    <source>
        <dbReference type="EMBL" id="KAK7026462.1"/>
    </source>
</evidence>
<reference evidence="3 5" key="1">
    <citation type="submission" date="2024-01" db="EMBL/GenBank/DDBJ databases">
        <title>A draft genome for a cacao thread blight-causing isolate of Paramarasmius palmivorus.</title>
        <authorList>
            <person name="Baruah I.K."/>
            <person name="Bukari Y."/>
            <person name="Amoako-Attah I."/>
            <person name="Meinhardt L.W."/>
            <person name="Bailey B.A."/>
            <person name="Cohen S.P."/>
        </authorList>
    </citation>
    <scope>NUCLEOTIDE SEQUENCE [LARGE SCALE GENOMIC DNA]</scope>
    <source>
        <strain evidence="3 5">GH-12</strain>
    </source>
</reference>
<name>A0AAW0BKH3_9AGAR</name>
<feature type="region of interest" description="Disordered" evidence="1">
    <location>
        <begin position="89"/>
        <end position="119"/>
    </location>
</feature>
<organism evidence="3 5">
    <name type="scientific">Paramarasmius palmivorus</name>
    <dbReference type="NCBI Taxonomy" id="297713"/>
    <lineage>
        <taxon>Eukaryota</taxon>
        <taxon>Fungi</taxon>
        <taxon>Dikarya</taxon>
        <taxon>Basidiomycota</taxon>
        <taxon>Agaricomycotina</taxon>
        <taxon>Agaricomycetes</taxon>
        <taxon>Agaricomycetidae</taxon>
        <taxon>Agaricales</taxon>
        <taxon>Marasmiineae</taxon>
        <taxon>Marasmiaceae</taxon>
        <taxon>Paramarasmius</taxon>
    </lineage>
</organism>
<comment type="caution">
    <text evidence="3">The sequence shown here is derived from an EMBL/GenBank/DDBJ whole genome shotgun (WGS) entry which is preliminary data.</text>
</comment>
<feature type="compositionally biased region" description="Polar residues" evidence="1">
    <location>
        <begin position="7"/>
        <end position="26"/>
    </location>
</feature>
<evidence type="ECO:0000313" key="4">
    <source>
        <dbReference type="EMBL" id="KAK7027923.1"/>
    </source>
</evidence>
<dbReference type="Proteomes" id="UP001383192">
    <property type="component" value="Unassembled WGS sequence"/>
</dbReference>
<keyword evidence="2" id="KW-1133">Transmembrane helix</keyword>
<dbReference type="AlphaFoldDB" id="A0AAW0BKH3"/>
<gene>
    <name evidence="4" type="ORF">VNI00_015139</name>
    <name evidence="3" type="ORF">VNI00_015621</name>
</gene>
<feature type="transmembrane region" description="Helical" evidence="2">
    <location>
        <begin position="31"/>
        <end position="53"/>
    </location>
</feature>
<evidence type="ECO:0000313" key="5">
    <source>
        <dbReference type="Proteomes" id="UP001383192"/>
    </source>
</evidence>
<feature type="compositionally biased region" description="Polar residues" evidence="1">
    <location>
        <begin position="99"/>
        <end position="111"/>
    </location>
</feature>
<evidence type="ECO:0000256" key="2">
    <source>
        <dbReference type="SAM" id="Phobius"/>
    </source>
</evidence>